<reference evidence="1 2" key="1">
    <citation type="submission" date="2018-10" db="EMBL/GenBank/DDBJ databases">
        <title>Genomic Encyclopedia of Type Strains, Phase IV (KMG-IV): sequencing the most valuable type-strain genomes for metagenomic binning, comparative biology and taxonomic classification.</title>
        <authorList>
            <person name="Goeker M."/>
        </authorList>
    </citation>
    <scope>NUCLEOTIDE SEQUENCE [LARGE SCALE GENOMIC DNA]</scope>
    <source>
        <strain evidence="1 2">DSM 12769</strain>
    </source>
</reference>
<proteinExistence type="predicted"/>
<evidence type="ECO:0008006" key="3">
    <source>
        <dbReference type="Google" id="ProtNLM"/>
    </source>
</evidence>
<dbReference type="InterPro" id="IPR015867">
    <property type="entry name" value="N-reg_PII/ATP_PRibTrfase_C"/>
</dbReference>
<sequence>MKRKLLTVITEQALERQLVQCIKAAGAHGYTITEARGEGQRGVRNADFDQGANIRVEVVCEANVAQQISEELHRRYFRDFAMVLYLSDVEVLRPEKF</sequence>
<dbReference type="AlphaFoldDB" id="A0A498BZE1"/>
<dbReference type="EMBL" id="RCDA01000003">
    <property type="protein sequence ID" value="RLK48313.1"/>
    <property type="molecule type" value="Genomic_DNA"/>
</dbReference>
<dbReference type="Gene3D" id="3.30.70.120">
    <property type="match status" value="1"/>
</dbReference>
<dbReference type="Proteomes" id="UP000275461">
    <property type="component" value="Unassembled WGS sequence"/>
</dbReference>
<comment type="caution">
    <text evidence="1">The sequence shown here is derived from an EMBL/GenBank/DDBJ whole genome shotgun (WGS) entry which is preliminary data.</text>
</comment>
<name>A0A498BZE1_9GAMM</name>
<evidence type="ECO:0000313" key="2">
    <source>
        <dbReference type="Proteomes" id="UP000275461"/>
    </source>
</evidence>
<dbReference type="InterPro" id="IPR011322">
    <property type="entry name" value="N-reg_PII-like_a/b"/>
</dbReference>
<dbReference type="Pfam" id="PF00543">
    <property type="entry name" value="P-II"/>
    <property type="match status" value="1"/>
</dbReference>
<dbReference type="RefSeq" id="WP_245971168.1">
    <property type="nucleotide sequence ID" value="NZ_RCDA01000003.1"/>
</dbReference>
<protein>
    <recommendedName>
        <fullName evidence="3">Nitrogen regulatory protein P-II family</fullName>
    </recommendedName>
</protein>
<organism evidence="1 2">
    <name type="scientific">Alkalispirillum mobile</name>
    <dbReference type="NCBI Taxonomy" id="85925"/>
    <lineage>
        <taxon>Bacteria</taxon>
        <taxon>Pseudomonadati</taxon>
        <taxon>Pseudomonadota</taxon>
        <taxon>Gammaproteobacteria</taxon>
        <taxon>Chromatiales</taxon>
        <taxon>Ectothiorhodospiraceae</taxon>
        <taxon>Alkalispirillum</taxon>
    </lineage>
</organism>
<gene>
    <name evidence="1" type="ORF">DFR31_2192</name>
</gene>
<keyword evidence="2" id="KW-1185">Reference proteome</keyword>
<dbReference type="InterPro" id="IPR002187">
    <property type="entry name" value="N-reg_PII"/>
</dbReference>
<dbReference type="GO" id="GO:0030234">
    <property type="term" value="F:enzyme regulator activity"/>
    <property type="evidence" value="ECO:0007669"/>
    <property type="project" value="InterPro"/>
</dbReference>
<evidence type="ECO:0000313" key="1">
    <source>
        <dbReference type="EMBL" id="RLK48313.1"/>
    </source>
</evidence>
<accession>A0A498BZE1</accession>
<dbReference type="SUPFAM" id="SSF54913">
    <property type="entry name" value="GlnB-like"/>
    <property type="match status" value="1"/>
</dbReference>
<dbReference type="GO" id="GO:0006808">
    <property type="term" value="P:regulation of nitrogen utilization"/>
    <property type="evidence" value="ECO:0007669"/>
    <property type="project" value="InterPro"/>
</dbReference>